<proteinExistence type="predicted"/>
<accession>A0AAV7PYQ9</accession>
<sequence length="164" mass="18724">MTIPFKKFIIGYINLTHLLAATAFRQWCFRKQKKAEIQSSTCDLPKQPNFIMMTTQLFFLLLVLDCSLMWVHGDCPEHQHHSECGAGCQINCEERNEPKPCNKMCVAGCVCDKGWILERAGSHTFELERRGRGLLDQLSKMANSVKRGSDCTDAIRFSSPTWYS</sequence>
<reference evidence="2" key="1">
    <citation type="journal article" date="2022" name="bioRxiv">
        <title>Sequencing and chromosome-scale assembly of the giantPleurodeles waltlgenome.</title>
        <authorList>
            <person name="Brown T."/>
            <person name="Elewa A."/>
            <person name="Iarovenko S."/>
            <person name="Subramanian E."/>
            <person name="Araus A.J."/>
            <person name="Petzold A."/>
            <person name="Susuki M."/>
            <person name="Suzuki K.-i.T."/>
            <person name="Hayashi T."/>
            <person name="Toyoda A."/>
            <person name="Oliveira C."/>
            <person name="Osipova E."/>
            <person name="Leigh N.D."/>
            <person name="Simon A."/>
            <person name="Yun M.H."/>
        </authorList>
    </citation>
    <scope>NUCLEOTIDE SEQUENCE</scope>
    <source>
        <strain evidence="2">20211129_DDA</strain>
        <tissue evidence="2">Liver</tissue>
    </source>
</reference>
<name>A0AAV7PYQ9_PLEWA</name>
<dbReference type="InterPro" id="IPR036084">
    <property type="entry name" value="Ser_inhib-like_sf"/>
</dbReference>
<evidence type="ECO:0000313" key="2">
    <source>
        <dbReference type="EMBL" id="KAJ1132401.1"/>
    </source>
</evidence>
<evidence type="ECO:0000313" key="3">
    <source>
        <dbReference type="Proteomes" id="UP001066276"/>
    </source>
</evidence>
<dbReference type="EMBL" id="JANPWB010000011">
    <property type="protein sequence ID" value="KAJ1132401.1"/>
    <property type="molecule type" value="Genomic_DNA"/>
</dbReference>
<comment type="caution">
    <text evidence="2">The sequence shown here is derived from an EMBL/GenBank/DDBJ whole genome shotgun (WGS) entry which is preliminary data.</text>
</comment>
<dbReference type="SUPFAM" id="SSF57567">
    <property type="entry name" value="Serine protease inhibitors"/>
    <property type="match status" value="1"/>
</dbReference>
<feature type="domain" description="TIL" evidence="1">
    <location>
        <begin position="75"/>
        <end position="119"/>
    </location>
</feature>
<dbReference type="Pfam" id="PF01826">
    <property type="entry name" value="TIL"/>
    <property type="match status" value="1"/>
</dbReference>
<organism evidence="2 3">
    <name type="scientific">Pleurodeles waltl</name>
    <name type="common">Iberian ribbed newt</name>
    <dbReference type="NCBI Taxonomy" id="8319"/>
    <lineage>
        <taxon>Eukaryota</taxon>
        <taxon>Metazoa</taxon>
        <taxon>Chordata</taxon>
        <taxon>Craniata</taxon>
        <taxon>Vertebrata</taxon>
        <taxon>Euteleostomi</taxon>
        <taxon>Amphibia</taxon>
        <taxon>Batrachia</taxon>
        <taxon>Caudata</taxon>
        <taxon>Salamandroidea</taxon>
        <taxon>Salamandridae</taxon>
        <taxon>Pleurodelinae</taxon>
        <taxon>Pleurodeles</taxon>
    </lineage>
</organism>
<dbReference type="AlphaFoldDB" id="A0AAV7PYQ9"/>
<dbReference type="CDD" id="cd19941">
    <property type="entry name" value="TIL"/>
    <property type="match status" value="1"/>
</dbReference>
<evidence type="ECO:0000259" key="1">
    <source>
        <dbReference type="Pfam" id="PF01826"/>
    </source>
</evidence>
<gene>
    <name evidence="2" type="ORF">NDU88_010715</name>
</gene>
<dbReference type="InterPro" id="IPR002919">
    <property type="entry name" value="TIL_dom"/>
</dbReference>
<keyword evidence="3" id="KW-1185">Reference proteome</keyword>
<dbReference type="Proteomes" id="UP001066276">
    <property type="component" value="Chromosome 7"/>
</dbReference>
<dbReference type="Gene3D" id="2.10.25.10">
    <property type="entry name" value="Laminin"/>
    <property type="match status" value="1"/>
</dbReference>
<protein>
    <recommendedName>
        <fullName evidence="1">TIL domain-containing protein</fullName>
    </recommendedName>
</protein>